<organism evidence="1">
    <name type="scientific">virus sp. ctBM815</name>
    <dbReference type="NCBI Taxonomy" id="2825806"/>
    <lineage>
        <taxon>Viruses</taxon>
    </lineage>
</organism>
<dbReference type="EMBL" id="BK059109">
    <property type="protein sequence ID" value="DAE31728.1"/>
    <property type="molecule type" value="Genomic_DNA"/>
</dbReference>
<proteinExistence type="predicted"/>
<sequence>MICIQLLMTLLLLRLLQLPLTKRLQELRQQKQRIRLRSQQRQLELRKLRVTMLSLFRMKSLEPQLQKLLSMKLLAQKLSVLRVRKHIFRTL</sequence>
<reference evidence="1" key="1">
    <citation type="journal article" date="2021" name="Proc. Natl. Acad. Sci. U.S.A.">
        <title>A Catalog of Tens of Thousands of Viruses from Human Metagenomes Reveals Hidden Associations with Chronic Diseases.</title>
        <authorList>
            <person name="Tisza M.J."/>
            <person name="Buck C.B."/>
        </authorList>
    </citation>
    <scope>NUCLEOTIDE SEQUENCE</scope>
    <source>
        <strain evidence="1">CtBM815</strain>
    </source>
</reference>
<protein>
    <submittedName>
        <fullName evidence="1">Uncharacterized protein</fullName>
    </submittedName>
</protein>
<accession>A0A8S5RK13</accession>
<evidence type="ECO:0000313" key="1">
    <source>
        <dbReference type="EMBL" id="DAE31728.1"/>
    </source>
</evidence>
<name>A0A8S5RK13_9VIRU</name>